<evidence type="ECO:0000256" key="9">
    <source>
        <dbReference type="ARBA" id="ARBA00048090"/>
    </source>
</evidence>
<comment type="catalytic activity">
    <reaction evidence="9 10">
        <text>D-gluconate + ATP = 6-phospho-D-gluconate + ADP + H(+)</text>
        <dbReference type="Rhea" id="RHEA:19433"/>
        <dbReference type="ChEBI" id="CHEBI:15378"/>
        <dbReference type="ChEBI" id="CHEBI:18391"/>
        <dbReference type="ChEBI" id="CHEBI:30616"/>
        <dbReference type="ChEBI" id="CHEBI:58759"/>
        <dbReference type="ChEBI" id="CHEBI:456216"/>
        <dbReference type="EC" id="2.7.1.12"/>
    </reaction>
</comment>
<gene>
    <name evidence="11" type="ORF">CXZ10_19920</name>
</gene>
<dbReference type="GO" id="GO:0019521">
    <property type="term" value="P:D-gluconate metabolic process"/>
    <property type="evidence" value="ECO:0007669"/>
    <property type="project" value="UniProtKB-KW"/>
</dbReference>
<dbReference type="PANTHER" id="PTHR43442:SF3">
    <property type="entry name" value="GLUCONOKINASE-RELATED"/>
    <property type="match status" value="1"/>
</dbReference>
<evidence type="ECO:0000256" key="10">
    <source>
        <dbReference type="RuleBase" id="RU363066"/>
    </source>
</evidence>
<evidence type="ECO:0000256" key="4">
    <source>
        <dbReference type="ARBA" id="ARBA00022679"/>
    </source>
</evidence>
<dbReference type="AlphaFoldDB" id="A0A1I4WTC9"/>
<dbReference type="SUPFAM" id="SSF52540">
    <property type="entry name" value="P-loop containing nucleoside triphosphate hydrolases"/>
    <property type="match status" value="1"/>
</dbReference>
<sequence>MAAPVAIRSDCILVMGVCGAGKSTVAARLAAALGGRLIEADDHHPEDNVRSMSEGKPLTDEQRWPWLAAVAEAAADARRQVSGPVVIACSALKRRYRDRLRDRLGPIAILHLAGPAALLRQRLEARRGHFMPPALLDSQFAALEPPGADEQAITLLVELGPDDIVACALAALGAPARPIPEPARAATP</sequence>
<dbReference type="EC" id="2.7.1.12" evidence="3 10"/>
<proteinExistence type="inferred from homology"/>
<evidence type="ECO:0000313" key="11">
    <source>
        <dbReference type="EMBL" id="PKR87320.1"/>
    </source>
</evidence>
<organism evidence="11 12">
    <name type="scientific">Pleomorphomonas diazotrophica</name>
    <dbReference type="NCBI Taxonomy" id="1166257"/>
    <lineage>
        <taxon>Bacteria</taxon>
        <taxon>Pseudomonadati</taxon>
        <taxon>Pseudomonadota</taxon>
        <taxon>Alphaproteobacteria</taxon>
        <taxon>Hyphomicrobiales</taxon>
        <taxon>Pleomorphomonadaceae</taxon>
        <taxon>Pleomorphomonas</taxon>
    </lineage>
</organism>
<dbReference type="InterPro" id="IPR006001">
    <property type="entry name" value="Therm_gnt_kin"/>
</dbReference>
<keyword evidence="12" id="KW-1185">Reference proteome</keyword>
<dbReference type="InterPro" id="IPR027417">
    <property type="entry name" value="P-loop_NTPase"/>
</dbReference>
<dbReference type="NCBIfam" id="TIGR01313">
    <property type="entry name" value="therm_gnt_kin"/>
    <property type="match status" value="1"/>
</dbReference>
<dbReference type="PANTHER" id="PTHR43442">
    <property type="entry name" value="GLUCONOKINASE-RELATED"/>
    <property type="match status" value="1"/>
</dbReference>
<keyword evidence="7 10" id="KW-0067">ATP-binding</keyword>
<dbReference type="FunFam" id="3.40.50.300:FF:000522">
    <property type="entry name" value="Gluconokinase"/>
    <property type="match status" value="1"/>
</dbReference>
<name>A0A1I4WTC9_9HYPH</name>
<reference evidence="11 12" key="1">
    <citation type="submission" date="2017-12" db="EMBL/GenBank/DDBJ databases">
        <title>Anaerobic carbon monoxide metabolism by Pleomorphomonas carboxyditropha sp. nov., a new mesophilic hydrogenogenic carboxidotroph.</title>
        <authorList>
            <person name="Esquivel-Elizondo S."/>
            <person name="Krajmalnik-Brown R."/>
        </authorList>
    </citation>
    <scope>NUCLEOTIDE SEQUENCE [LARGE SCALE GENOMIC DNA]</scope>
    <source>
        <strain evidence="11 12">R5-392</strain>
    </source>
</reference>
<keyword evidence="4 10" id="KW-0808">Transferase</keyword>
<accession>A0A1I4WTC9</accession>
<comment type="similarity">
    <text evidence="2 10">Belongs to the gluconokinase GntK/GntV family.</text>
</comment>
<keyword evidence="8" id="KW-0311">Gluconate utilization</keyword>
<dbReference type="GO" id="GO:0005524">
    <property type="term" value="F:ATP binding"/>
    <property type="evidence" value="ECO:0007669"/>
    <property type="project" value="UniProtKB-KW"/>
</dbReference>
<evidence type="ECO:0000313" key="12">
    <source>
        <dbReference type="Proteomes" id="UP000233491"/>
    </source>
</evidence>
<keyword evidence="6 10" id="KW-0418">Kinase</keyword>
<evidence type="ECO:0000256" key="7">
    <source>
        <dbReference type="ARBA" id="ARBA00022840"/>
    </source>
</evidence>
<dbReference type="Pfam" id="PF13671">
    <property type="entry name" value="AAA_33"/>
    <property type="match status" value="1"/>
</dbReference>
<keyword evidence="5 10" id="KW-0547">Nucleotide-binding</keyword>
<evidence type="ECO:0000256" key="3">
    <source>
        <dbReference type="ARBA" id="ARBA00012054"/>
    </source>
</evidence>
<comment type="pathway">
    <text evidence="1">Carbohydrate acid metabolism.</text>
</comment>
<evidence type="ECO:0000256" key="6">
    <source>
        <dbReference type="ARBA" id="ARBA00022777"/>
    </source>
</evidence>
<dbReference type="GO" id="GO:0046316">
    <property type="term" value="F:gluconokinase activity"/>
    <property type="evidence" value="ECO:0007669"/>
    <property type="project" value="UniProtKB-EC"/>
</dbReference>
<protein>
    <recommendedName>
        <fullName evidence="3 10">Gluconokinase</fullName>
        <ecNumber evidence="3 10">2.7.1.12</ecNumber>
    </recommendedName>
</protein>
<comment type="caution">
    <text evidence="11">The sequence shown here is derived from an EMBL/GenBank/DDBJ whole genome shotgun (WGS) entry which is preliminary data.</text>
</comment>
<dbReference type="CDD" id="cd02021">
    <property type="entry name" value="GntK"/>
    <property type="match status" value="1"/>
</dbReference>
<evidence type="ECO:0000256" key="2">
    <source>
        <dbReference type="ARBA" id="ARBA00008420"/>
    </source>
</evidence>
<dbReference type="Proteomes" id="UP000233491">
    <property type="component" value="Unassembled WGS sequence"/>
</dbReference>
<dbReference type="OrthoDB" id="9795716at2"/>
<evidence type="ECO:0000256" key="8">
    <source>
        <dbReference type="ARBA" id="ARBA00023064"/>
    </source>
</evidence>
<dbReference type="Gene3D" id="3.40.50.300">
    <property type="entry name" value="P-loop containing nucleotide triphosphate hydrolases"/>
    <property type="match status" value="1"/>
</dbReference>
<dbReference type="RefSeq" id="WP_101291131.1">
    <property type="nucleotide sequence ID" value="NZ_FOUQ01000021.1"/>
</dbReference>
<dbReference type="GO" id="GO:0005737">
    <property type="term" value="C:cytoplasm"/>
    <property type="evidence" value="ECO:0007669"/>
    <property type="project" value="TreeGrafter"/>
</dbReference>
<evidence type="ECO:0000256" key="5">
    <source>
        <dbReference type="ARBA" id="ARBA00022741"/>
    </source>
</evidence>
<evidence type="ECO:0000256" key="1">
    <source>
        <dbReference type="ARBA" id="ARBA00004761"/>
    </source>
</evidence>
<dbReference type="EMBL" id="PJNW01000019">
    <property type="protein sequence ID" value="PKR87320.1"/>
    <property type="molecule type" value="Genomic_DNA"/>
</dbReference>